<organism evidence="1 2">
    <name type="scientific">Limosilactobacillus reuteri</name>
    <name type="common">Lactobacillus reuteri</name>
    <dbReference type="NCBI Taxonomy" id="1598"/>
    <lineage>
        <taxon>Bacteria</taxon>
        <taxon>Bacillati</taxon>
        <taxon>Bacillota</taxon>
        <taxon>Bacilli</taxon>
        <taxon>Lactobacillales</taxon>
        <taxon>Lactobacillaceae</taxon>
        <taxon>Limosilactobacillus</taxon>
    </lineage>
</organism>
<dbReference type="Pfam" id="PF05135">
    <property type="entry name" value="Phage_connect_1"/>
    <property type="match status" value="1"/>
</dbReference>
<proteinExistence type="predicted"/>
<dbReference type="Proteomes" id="UP001286376">
    <property type="component" value="Unassembled WGS sequence"/>
</dbReference>
<gene>
    <name evidence="1" type="ORF">NX099_00490</name>
</gene>
<reference evidence="1 2" key="1">
    <citation type="journal article" date="2022" name="Front. Cell. Infect. Microbiol.">
        <title>The probiotic and immunomodulation effects of Limosilactobacillus reuteri RGW1 isolated from calf feces.</title>
        <authorList>
            <person name="Huang K."/>
            <person name="Shi W."/>
            <person name="Yang B."/>
            <person name="Wang J."/>
        </authorList>
    </citation>
    <scope>NUCLEOTIDE SEQUENCE [LARGE SCALE GENOMIC DNA]</scope>
    <source>
        <strain evidence="1 2">RGW1</strain>
    </source>
</reference>
<dbReference type="RefSeq" id="WP_109897475.1">
    <property type="nucleotide sequence ID" value="NZ_JAOTNP010000002.1"/>
</dbReference>
<dbReference type="InterPro" id="IPR021146">
    <property type="entry name" value="Phage_gp6-like_head-tail"/>
</dbReference>
<comment type="caution">
    <text evidence="1">The sequence shown here is derived from an EMBL/GenBank/DDBJ whole genome shotgun (WGS) entry which is preliminary data.</text>
</comment>
<evidence type="ECO:0000313" key="1">
    <source>
        <dbReference type="EMBL" id="MDV8945887.1"/>
    </source>
</evidence>
<sequence length="122" mass="14082">MAELDATNDIQRMQTLLGIELDDDDRDRVETYIVQAKQAIMIYIRKYLDDDTFPTELNYLVDQLTLAKYNKFHNEGMNSISEEGLSMSFNSNELKDYLPDIEAWIDSTGKNDDLTGNAIGWF</sequence>
<dbReference type="EMBL" id="JAOTNP010000002">
    <property type="protein sequence ID" value="MDV8945887.1"/>
    <property type="molecule type" value="Genomic_DNA"/>
</dbReference>
<dbReference type="AlphaFoldDB" id="A0AAW8ZYJ7"/>
<accession>A0AAW8ZYJ7</accession>
<evidence type="ECO:0000313" key="2">
    <source>
        <dbReference type="Proteomes" id="UP001286376"/>
    </source>
</evidence>
<protein>
    <submittedName>
        <fullName evidence="1">Phage head-tail connector protein</fullName>
    </submittedName>
</protein>
<name>A0AAW8ZYJ7_LIMRT</name>